<gene>
    <name evidence="4" type="ORF">EVOR1521_LOCUS31270</name>
</gene>
<dbReference type="AlphaFoldDB" id="A0AA36JRI0"/>
<evidence type="ECO:0008006" key="6">
    <source>
        <dbReference type="Google" id="ProtNLM"/>
    </source>
</evidence>
<reference evidence="4" key="1">
    <citation type="submission" date="2023-08" db="EMBL/GenBank/DDBJ databases">
        <authorList>
            <person name="Chen Y."/>
            <person name="Shah S."/>
            <person name="Dougan E. K."/>
            <person name="Thang M."/>
            <person name="Chan C."/>
        </authorList>
    </citation>
    <scope>NUCLEOTIDE SEQUENCE</scope>
</reference>
<dbReference type="GO" id="GO:0004656">
    <property type="term" value="F:procollagen-proline 4-dioxygenase activity"/>
    <property type="evidence" value="ECO:0007669"/>
    <property type="project" value="TreeGrafter"/>
</dbReference>
<evidence type="ECO:0000313" key="5">
    <source>
        <dbReference type="Proteomes" id="UP001178507"/>
    </source>
</evidence>
<dbReference type="Gene3D" id="2.60.120.620">
    <property type="entry name" value="q2cbj1_9rhob like domain"/>
    <property type="match status" value="1"/>
</dbReference>
<keyword evidence="1" id="KW-0479">Metal-binding</keyword>
<dbReference type="GO" id="GO:0005783">
    <property type="term" value="C:endoplasmic reticulum"/>
    <property type="evidence" value="ECO:0007669"/>
    <property type="project" value="TreeGrafter"/>
</dbReference>
<feature type="region of interest" description="Disordered" evidence="3">
    <location>
        <begin position="341"/>
        <end position="360"/>
    </location>
</feature>
<accession>A0AA36JRI0</accession>
<dbReference type="PANTHER" id="PTHR10869:SF246">
    <property type="entry name" value="TRANSMEMBRANE PROLYL 4-HYDROXYLASE"/>
    <property type="match status" value="1"/>
</dbReference>
<dbReference type="Proteomes" id="UP001178507">
    <property type="component" value="Unassembled WGS sequence"/>
</dbReference>
<sequence>MAWDYDLCLRDDVWRLEVPVTGDVSVDVSPTEVCLSLPGSQRRITLPVHAALCVEQCSVRRDRRGRLHLAWPGSIGGSFPVLRRVCEAPLIFVAPQFLERDLCSELIRAAQKHGKAVPIFGEDVKYDMPTWPERSDLSPALSEALESIYRRLDLLMGTVRRVDEHPARVHFVAPRGRSSRLPSGLHLDTNGAPFRFCTALIYLDTLPQPSGDGATVFPCAQNEVWSQSAHDAAKKLLAEGNLHTSNLADPDLEPLAQELVFAGEEKQGLSVYPEAGKLLLFFTMGDHGDVDPMSWHGGARVGSAGAHGGKWMLQIFKTIPPELRNHPDEVTRFLTRCRQPPSFVQGLSHHPQEKIEKPTP</sequence>
<dbReference type="GO" id="GO:0046872">
    <property type="term" value="F:metal ion binding"/>
    <property type="evidence" value="ECO:0007669"/>
    <property type="project" value="UniProtKB-KW"/>
</dbReference>
<dbReference type="PANTHER" id="PTHR10869">
    <property type="entry name" value="PROLYL 4-HYDROXYLASE ALPHA SUBUNIT"/>
    <property type="match status" value="1"/>
</dbReference>
<proteinExistence type="predicted"/>
<evidence type="ECO:0000313" key="4">
    <source>
        <dbReference type="EMBL" id="CAJ1410445.1"/>
    </source>
</evidence>
<dbReference type="InterPro" id="IPR045054">
    <property type="entry name" value="P4HA-like"/>
</dbReference>
<comment type="caution">
    <text evidence="4">The sequence shown here is derived from an EMBL/GenBank/DDBJ whole genome shotgun (WGS) entry which is preliminary data.</text>
</comment>
<name>A0AA36JRI0_9DINO</name>
<keyword evidence="5" id="KW-1185">Reference proteome</keyword>
<evidence type="ECO:0000256" key="2">
    <source>
        <dbReference type="ARBA" id="ARBA00023004"/>
    </source>
</evidence>
<keyword evidence="2" id="KW-0408">Iron</keyword>
<dbReference type="EMBL" id="CAUJNA010003817">
    <property type="protein sequence ID" value="CAJ1410445.1"/>
    <property type="molecule type" value="Genomic_DNA"/>
</dbReference>
<feature type="compositionally biased region" description="Basic and acidic residues" evidence="3">
    <location>
        <begin position="350"/>
        <end position="360"/>
    </location>
</feature>
<evidence type="ECO:0000256" key="1">
    <source>
        <dbReference type="ARBA" id="ARBA00022723"/>
    </source>
</evidence>
<evidence type="ECO:0000256" key="3">
    <source>
        <dbReference type="SAM" id="MobiDB-lite"/>
    </source>
</evidence>
<protein>
    <recommendedName>
        <fullName evidence="6">Fe2OG dioxygenase domain-containing protein</fullName>
    </recommendedName>
</protein>
<organism evidence="4 5">
    <name type="scientific">Effrenium voratum</name>
    <dbReference type="NCBI Taxonomy" id="2562239"/>
    <lineage>
        <taxon>Eukaryota</taxon>
        <taxon>Sar</taxon>
        <taxon>Alveolata</taxon>
        <taxon>Dinophyceae</taxon>
        <taxon>Suessiales</taxon>
        <taxon>Symbiodiniaceae</taxon>
        <taxon>Effrenium</taxon>
    </lineage>
</organism>